<evidence type="ECO:0000313" key="1">
    <source>
        <dbReference type="EMBL" id="HGK28154.1"/>
    </source>
</evidence>
<name>A0A7C4G9Y1_UNCW3</name>
<protein>
    <recommendedName>
        <fullName evidence="2">Septum formation initiator family protein</fullName>
    </recommendedName>
</protein>
<dbReference type="AlphaFoldDB" id="A0A7C4G9Y1"/>
<reference evidence="1" key="1">
    <citation type="journal article" date="2020" name="mSystems">
        <title>Genome- and Community-Level Interaction Insights into Carbon Utilization and Element Cycling Functions of Hydrothermarchaeota in Hydrothermal Sediment.</title>
        <authorList>
            <person name="Zhou Z."/>
            <person name="Liu Y."/>
            <person name="Xu W."/>
            <person name="Pan J."/>
            <person name="Luo Z.H."/>
            <person name="Li M."/>
        </authorList>
    </citation>
    <scope>NUCLEOTIDE SEQUENCE [LARGE SCALE GENOMIC DNA]</scope>
    <source>
        <strain evidence="1">SpSt-488</strain>
    </source>
</reference>
<gene>
    <name evidence="1" type="ORF">ENS41_04290</name>
</gene>
<comment type="caution">
    <text evidence="1">The sequence shown here is derived from an EMBL/GenBank/DDBJ whole genome shotgun (WGS) entry which is preliminary data.</text>
</comment>
<dbReference type="EMBL" id="DSUT01000087">
    <property type="protein sequence ID" value="HGK28154.1"/>
    <property type="molecule type" value="Genomic_DNA"/>
</dbReference>
<evidence type="ECO:0008006" key="2">
    <source>
        <dbReference type="Google" id="ProtNLM"/>
    </source>
</evidence>
<organism evidence="1">
    <name type="scientific">candidate division WOR-3 bacterium</name>
    <dbReference type="NCBI Taxonomy" id="2052148"/>
    <lineage>
        <taxon>Bacteria</taxon>
        <taxon>Bacteria division WOR-3</taxon>
    </lineage>
</organism>
<proteinExistence type="predicted"/>
<accession>A0A7C4G9Y1</accession>
<sequence>MTGHRPRSKRRFVPVIAFAALLAAVFLPGRSGLVSVIARWRRVRAHQRAIARHEQQLDSLRRVRDWLADPVNANERARLLLGRPDTLGR</sequence>